<dbReference type="PANTHER" id="PTHR35529:SF1">
    <property type="entry name" value="MANGANESE EFFLUX PUMP MNTP-RELATED"/>
    <property type="match status" value="1"/>
</dbReference>
<keyword evidence="6 8" id="KW-0472">Membrane</keyword>
<evidence type="ECO:0000256" key="2">
    <source>
        <dbReference type="ARBA" id="ARBA00022475"/>
    </source>
</evidence>
<comment type="caution">
    <text evidence="8">Lacks conserved residue(s) required for the propagation of feature annotation.</text>
</comment>
<dbReference type="STRING" id="1300349.I603_2312"/>
<evidence type="ECO:0000313" key="10">
    <source>
        <dbReference type="EMBL" id="OBV10350.1"/>
    </source>
</evidence>
<evidence type="ECO:0000256" key="3">
    <source>
        <dbReference type="ARBA" id="ARBA00022692"/>
    </source>
</evidence>
<feature type="signal peptide" evidence="9">
    <location>
        <begin position="1"/>
        <end position="17"/>
    </location>
</feature>
<dbReference type="HAMAP" id="MF_01521">
    <property type="entry name" value="MntP_pump"/>
    <property type="match status" value="1"/>
</dbReference>
<feature type="transmembrane region" description="Helical" evidence="8">
    <location>
        <begin position="99"/>
        <end position="119"/>
    </location>
</feature>
<dbReference type="GO" id="GO:0005384">
    <property type="term" value="F:manganese ion transmembrane transporter activity"/>
    <property type="evidence" value="ECO:0007669"/>
    <property type="project" value="UniProtKB-UniRule"/>
</dbReference>
<keyword evidence="1 8" id="KW-0813">Transport</keyword>
<dbReference type="Proteomes" id="UP000092484">
    <property type="component" value="Unassembled WGS sequence"/>
</dbReference>
<keyword evidence="4 8" id="KW-1133">Transmembrane helix</keyword>
<organism evidence="10 11">
    <name type="scientific">Erythrobacter dokdonensis DSW-74</name>
    <dbReference type="NCBI Taxonomy" id="1300349"/>
    <lineage>
        <taxon>Bacteria</taxon>
        <taxon>Pseudomonadati</taxon>
        <taxon>Pseudomonadota</taxon>
        <taxon>Alphaproteobacteria</taxon>
        <taxon>Sphingomonadales</taxon>
        <taxon>Erythrobacteraceae</taxon>
        <taxon>Erythrobacter/Porphyrobacter group</taxon>
        <taxon>Erythrobacter</taxon>
    </lineage>
</organism>
<evidence type="ECO:0000256" key="4">
    <source>
        <dbReference type="ARBA" id="ARBA00022989"/>
    </source>
</evidence>
<evidence type="ECO:0000256" key="7">
    <source>
        <dbReference type="ARBA" id="ARBA00023211"/>
    </source>
</evidence>
<evidence type="ECO:0000256" key="6">
    <source>
        <dbReference type="ARBA" id="ARBA00023136"/>
    </source>
</evidence>
<dbReference type="EMBL" id="LZYB01000006">
    <property type="protein sequence ID" value="OBV10350.1"/>
    <property type="molecule type" value="Genomic_DNA"/>
</dbReference>
<keyword evidence="11" id="KW-1185">Reference proteome</keyword>
<dbReference type="GO" id="GO:0005886">
    <property type="term" value="C:plasma membrane"/>
    <property type="evidence" value="ECO:0007669"/>
    <property type="project" value="UniProtKB-SubCell"/>
</dbReference>
<comment type="subcellular location">
    <subcellularLocation>
        <location evidence="8">Cell membrane</location>
        <topology evidence="8">Multi-pass membrane protein</topology>
    </subcellularLocation>
</comment>
<evidence type="ECO:0000256" key="5">
    <source>
        <dbReference type="ARBA" id="ARBA00023065"/>
    </source>
</evidence>
<dbReference type="InterPro" id="IPR003810">
    <property type="entry name" value="Mntp/YtaF"/>
</dbReference>
<keyword evidence="7 8" id="KW-0464">Manganese</keyword>
<keyword evidence="3 8" id="KW-0812">Transmembrane</keyword>
<keyword evidence="2 8" id="KW-1003">Cell membrane</keyword>
<accession>A0A1A7BGL9</accession>
<protein>
    <recommendedName>
        <fullName evidence="8">Putative manganese efflux pump MntP</fullName>
    </recommendedName>
</protein>
<dbReference type="InterPro" id="IPR022929">
    <property type="entry name" value="Put_MntP"/>
</dbReference>
<dbReference type="Pfam" id="PF02659">
    <property type="entry name" value="Mntp"/>
    <property type="match status" value="1"/>
</dbReference>
<keyword evidence="9" id="KW-0732">Signal</keyword>
<name>A0A1A7BGL9_9SPHN</name>
<feature type="transmembrane region" description="Helical" evidence="8">
    <location>
        <begin position="126"/>
        <end position="151"/>
    </location>
</feature>
<dbReference type="PANTHER" id="PTHR35529">
    <property type="entry name" value="MANGANESE EFFLUX PUMP MNTP-RELATED"/>
    <property type="match status" value="1"/>
</dbReference>
<dbReference type="AlphaFoldDB" id="A0A1A7BGL9"/>
<comment type="caution">
    <text evidence="10">The sequence shown here is derived from an EMBL/GenBank/DDBJ whole genome shotgun (WGS) entry which is preliminary data.</text>
</comment>
<proteinExistence type="inferred from homology"/>
<evidence type="ECO:0000256" key="9">
    <source>
        <dbReference type="SAM" id="SignalP"/>
    </source>
</evidence>
<evidence type="ECO:0000313" key="11">
    <source>
        <dbReference type="Proteomes" id="UP000092484"/>
    </source>
</evidence>
<dbReference type="RefSeq" id="WP_198157250.1">
    <property type="nucleotide sequence ID" value="NZ_LZYB01000006.1"/>
</dbReference>
<evidence type="ECO:0000256" key="8">
    <source>
        <dbReference type="HAMAP-Rule" id="MF_01521"/>
    </source>
</evidence>
<feature type="transmembrane region" description="Helical" evidence="8">
    <location>
        <begin position="33"/>
        <end position="56"/>
    </location>
</feature>
<feature type="chain" id="PRO_5008509947" description="Putative manganese efflux pump MntP" evidence="9">
    <location>
        <begin position="18"/>
        <end position="183"/>
    </location>
</feature>
<evidence type="ECO:0000256" key="1">
    <source>
        <dbReference type="ARBA" id="ARBA00022448"/>
    </source>
</evidence>
<reference evidence="10 11" key="1">
    <citation type="submission" date="2016-06" db="EMBL/GenBank/DDBJ databases">
        <title>Genome sequence of Porphyrobacter dokdonensis DSW-74.</title>
        <authorList>
            <person name="Kim J.F."/>
            <person name="Song J.Y."/>
        </authorList>
    </citation>
    <scope>NUCLEOTIDE SEQUENCE [LARGE SCALE GENOMIC DNA]</scope>
    <source>
        <strain evidence="10 11">DSW-74</strain>
    </source>
</reference>
<comment type="function">
    <text evidence="8">Probably functions as a manganese efflux pump.</text>
</comment>
<sequence length="183" mass="18449">MIAALLLALALAMDAFAVALTQGARFRPGMAGGLAIALTFGIFQAVMPLAGWGIGANAFAYVEAVDHWIAFGLLVFLGVRMLGGHVGEEEAAHALTGRALLVAGVATSVDALAAGITLPTLDVAPLLAVALIGGVTFALSGVGVLLGRIAGDRWGAWAERAGGIILIALGCKILAEHTGWLAV</sequence>
<comment type="similarity">
    <text evidence="8">Belongs to the MntP (TC 9.B.29) family.</text>
</comment>
<keyword evidence="5 8" id="KW-0406">Ion transport</keyword>
<feature type="transmembrane region" description="Helical" evidence="8">
    <location>
        <begin position="68"/>
        <end position="87"/>
    </location>
</feature>
<gene>
    <name evidence="8" type="primary">mntP</name>
    <name evidence="10" type="ORF">I603_2312</name>
</gene>